<feature type="region of interest" description="Disordered" evidence="7">
    <location>
        <begin position="207"/>
        <end position="230"/>
    </location>
</feature>
<name>A0ABW0K2B5_9BACL</name>
<comment type="subcellular location">
    <subcellularLocation>
        <location evidence="1">Cell membrane</location>
        <topology evidence="1">Multi-pass membrane protein</topology>
    </subcellularLocation>
</comment>
<keyword evidence="4 8" id="KW-0812">Transmembrane</keyword>
<reference evidence="10" key="1">
    <citation type="journal article" date="2019" name="Int. J. Syst. Evol. Microbiol.">
        <title>The Global Catalogue of Microorganisms (GCM) 10K type strain sequencing project: providing services to taxonomists for standard genome sequencing and annotation.</title>
        <authorList>
            <consortium name="The Broad Institute Genomics Platform"/>
            <consortium name="The Broad Institute Genome Sequencing Center for Infectious Disease"/>
            <person name="Wu L."/>
            <person name="Ma J."/>
        </authorList>
    </citation>
    <scope>NUCLEOTIDE SEQUENCE [LARGE SCALE GENOMIC DNA]</scope>
    <source>
        <strain evidence="10">KACC 11904</strain>
    </source>
</reference>
<gene>
    <name evidence="9" type="ORF">ACFPOG_04695</name>
</gene>
<dbReference type="InterPro" id="IPR052923">
    <property type="entry name" value="UPF0718"/>
</dbReference>
<dbReference type="PANTHER" id="PTHR34184:SF4">
    <property type="entry name" value="UPF0718 PROTEIN YCGR"/>
    <property type="match status" value="1"/>
</dbReference>
<keyword evidence="3" id="KW-1003">Cell membrane</keyword>
<feature type="transmembrane region" description="Helical" evidence="8">
    <location>
        <begin position="89"/>
        <end position="113"/>
    </location>
</feature>
<dbReference type="PANTHER" id="PTHR34184">
    <property type="entry name" value="UPF0718 PROTEIN YCGR"/>
    <property type="match status" value="1"/>
</dbReference>
<feature type="transmembrane region" description="Helical" evidence="8">
    <location>
        <begin position="319"/>
        <end position="341"/>
    </location>
</feature>
<evidence type="ECO:0000313" key="10">
    <source>
        <dbReference type="Proteomes" id="UP001596044"/>
    </source>
</evidence>
<comment type="caution">
    <text evidence="9">The sequence shown here is derived from an EMBL/GenBank/DDBJ whole genome shotgun (WGS) entry which is preliminary data.</text>
</comment>
<feature type="transmembrane region" description="Helical" evidence="8">
    <location>
        <begin position="285"/>
        <end position="307"/>
    </location>
</feature>
<dbReference type="InterPro" id="IPR005524">
    <property type="entry name" value="DUF318"/>
</dbReference>
<comment type="similarity">
    <text evidence="2">Belongs to the UPF0718 family.</text>
</comment>
<dbReference type="Pfam" id="PF03773">
    <property type="entry name" value="ArsP_1"/>
    <property type="match status" value="1"/>
</dbReference>
<evidence type="ECO:0000313" key="9">
    <source>
        <dbReference type="EMBL" id="MFC5447544.1"/>
    </source>
</evidence>
<feature type="transmembrane region" description="Helical" evidence="8">
    <location>
        <begin position="52"/>
        <end position="77"/>
    </location>
</feature>
<organism evidence="9 10">
    <name type="scientific">Paenibacillus aestuarii</name>
    <dbReference type="NCBI Taxonomy" id="516965"/>
    <lineage>
        <taxon>Bacteria</taxon>
        <taxon>Bacillati</taxon>
        <taxon>Bacillota</taxon>
        <taxon>Bacilli</taxon>
        <taxon>Bacillales</taxon>
        <taxon>Paenibacillaceae</taxon>
        <taxon>Paenibacillus</taxon>
    </lineage>
</organism>
<feature type="transmembrane region" description="Helical" evidence="8">
    <location>
        <begin position="125"/>
        <end position="150"/>
    </location>
</feature>
<feature type="transmembrane region" description="Helical" evidence="8">
    <location>
        <begin position="347"/>
        <end position="369"/>
    </location>
</feature>
<sequence length="370" mass="40313">MQTAVANKSSAWNSNVLAGFCLAFILALYFISTAAPGTVLTNTKLQIFKTMFISIILEAMPFILIGVFISALLQVFVTDQMIKKMIPSHPLLGILTASIIGIIFPICECGMVPAIRKLMKKGMPLYVATTLILVGPILNPIVFWSTFIAFRSNPEIAYARMGLAFVVALVAGLIVYKFVNPDQLKEHAPVQQHKVKKTLKSVKGSSKAAHTHDHTHTHTHAHVHNQDHGHDQIRPNKVVEVMGHTVSEFFDMGKFLLFGALLVGLLQTFVSKDSLVALGHGQGSANVFMMGLGFILSLCSTSDAFVAQSFLTTFSKGSLIAFMVFGPMLNLKGLFMMSAVFKAKFVVILSVLVIVLVYAGTLLLEGFVLK</sequence>
<dbReference type="Proteomes" id="UP001596044">
    <property type="component" value="Unassembled WGS sequence"/>
</dbReference>
<feature type="transmembrane region" description="Helical" evidence="8">
    <location>
        <begin position="252"/>
        <end position="270"/>
    </location>
</feature>
<evidence type="ECO:0000256" key="5">
    <source>
        <dbReference type="ARBA" id="ARBA00022989"/>
    </source>
</evidence>
<evidence type="ECO:0000256" key="2">
    <source>
        <dbReference type="ARBA" id="ARBA00006386"/>
    </source>
</evidence>
<keyword evidence="6 8" id="KW-0472">Membrane</keyword>
<evidence type="ECO:0000256" key="6">
    <source>
        <dbReference type="ARBA" id="ARBA00023136"/>
    </source>
</evidence>
<feature type="transmembrane region" description="Helical" evidence="8">
    <location>
        <begin position="16"/>
        <end position="40"/>
    </location>
</feature>
<accession>A0ABW0K2B5</accession>
<evidence type="ECO:0000256" key="8">
    <source>
        <dbReference type="SAM" id="Phobius"/>
    </source>
</evidence>
<evidence type="ECO:0000256" key="4">
    <source>
        <dbReference type="ARBA" id="ARBA00022692"/>
    </source>
</evidence>
<evidence type="ECO:0000256" key="3">
    <source>
        <dbReference type="ARBA" id="ARBA00022475"/>
    </source>
</evidence>
<keyword evidence="5 8" id="KW-1133">Transmembrane helix</keyword>
<dbReference type="EMBL" id="JBHSMJ010000008">
    <property type="protein sequence ID" value="MFC5447544.1"/>
    <property type="molecule type" value="Genomic_DNA"/>
</dbReference>
<evidence type="ECO:0000256" key="7">
    <source>
        <dbReference type="SAM" id="MobiDB-lite"/>
    </source>
</evidence>
<dbReference type="RefSeq" id="WP_270884106.1">
    <property type="nucleotide sequence ID" value="NZ_JAQFVF010000061.1"/>
</dbReference>
<evidence type="ECO:0000256" key="1">
    <source>
        <dbReference type="ARBA" id="ARBA00004651"/>
    </source>
</evidence>
<feature type="transmembrane region" description="Helical" evidence="8">
    <location>
        <begin position="156"/>
        <end position="176"/>
    </location>
</feature>
<keyword evidence="10" id="KW-1185">Reference proteome</keyword>
<protein>
    <submittedName>
        <fullName evidence="9">Permease</fullName>
    </submittedName>
</protein>
<proteinExistence type="inferred from homology"/>